<dbReference type="InterPro" id="IPR007341">
    <property type="entry name" value="Transgly_assoc"/>
</dbReference>
<dbReference type="Proteomes" id="UP000193409">
    <property type="component" value="Unassembled WGS sequence"/>
</dbReference>
<comment type="similarity">
    <text evidence="2">Belongs to the UPF0410 family.</text>
</comment>
<evidence type="ECO:0008006" key="10">
    <source>
        <dbReference type="Google" id="ProtNLM"/>
    </source>
</evidence>
<dbReference type="PANTHER" id="PTHR33884:SF3">
    <property type="entry name" value="UPF0410 PROTEIN YMGE"/>
    <property type="match status" value="1"/>
</dbReference>
<keyword evidence="4 7" id="KW-0812">Transmembrane</keyword>
<evidence type="ECO:0000256" key="4">
    <source>
        <dbReference type="ARBA" id="ARBA00022692"/>
    </source>
</evidence>
<evidence type="ECO:0000256" key="1">
    <source>
        <dbReference type="ARBA" id="ARBA00004651"/>
    </source>
</evidence>
<comment type="subcellular location">
    <subcellularLocation>
        <location evidence="1">Cell membrane</location>
        <topology evidence="1">Multi-pass membrane protein</topology>
    </subcellularLocation>
</comment>
<keyword evidence="5 7" id="KW-1133">Transmembrane helix</keyword>
<keyword evidence="9" id="KW-1185">Reference proteome</keyword>
<dbReference type="EMBL" id="FWFQ01000008">
    <property type="protein sequence ID" value="SLN30130.1"/>
    <property type="molecule type" value="Genomic_DNA"/>
</dbReference>
<evidence type="ECO:0000256" key="5">
    <source>
        <dbReference type="ARBA" id="ARBA00022989"/>
    </source>
</evidence>
<feature type="transmembrane region" description="Helical" evidence="7">
    <location>
        <begin position="27"/>
        <end position="45"/>
    </location>
</feature>
<evidence type="ECO:0000256" key="3">
    <source>
        <dbReference type="ARBA" id="ARBA00022475"/>
    </source>
</evidence>
<evidence type="ECO:0000256" key="6">
    <source>
        <dbReference type="ARBA" id="ARBA00023136"/>
    </source>
</evidence>
<keyword evidence="3" id="KW-1003">Cell membrane</keyword>
<proteinExistence type="inferred from homology"/>
<organism evidence="8 9">
    <name type="scientific">Pseudoruegeria aquimaris</name>
    <dbReference type="NCBI Taxonomy" id="393663"/>
    <lineage>
        <taxon>Bacteria</taxon>
        <taxon>Pseudomonadati</taxon>
        <taxon>Pseudomonadota</taxon>
        <taxon>Alphaproteobacteria</taxon>
        <taxon>Rhodobacterales</taxon>
        <taxon>Roseobacteraceae</taxon>
        <taxon>Pseudoruegeria</taxon>
    </lineage>
</organism>
<evidence type="ECO:0000313" key="9">
    <source>
        <dbReference type="Proteomes" id="UP000193409"/>
    </source>
</evidence>
<keyword evidence="6 7" id="KW-0472">Membrane</keyword>
<reference evidence="8 9" key="1">
    <citation type="submission" date="2017-03" db="EMBL/GenBank/DDBJ databases">
        <authorList>
            <person name="Afonso C.L."/>
            <person name="Miller P.J."/>
            <person name="Scott M.A."/>
            <person name="Spackman E."/>
            <person name="Goraichik I."/>
            <person name="Dimitrov K.M."/>
            <person name="Suarez D.L."/>
            <person name="Swayne D.E."/>
        </authorList>
    </citation>
    <scope>NUCLEOTIDE SEQUENCE [LARGE SCALE GENOMIC DNA]</scope>
    <source>
        <strain evidence="8 9">CECT 7680</strain>
    </source>
</reference>
<dbReference type="PANTHER" id="PTHR33884">
    <property type="entry name" value="UPF0410 PROTEIN YMGE"/>
    <property type="match status" value="1"/>
</dbReference>
<sequence>MSVLVLIIVGAAAGFLATRLMEVETDTVTTIAIGVVGALLGGLILRLLGSLFGMLSGFVGAVLGAMLLLWIWKQYQARR</sequence>
<evidence type="ECO:0000256" key="2">
    <source>
        <dbReference type="ARBA" id="ARBA00011006"/>
    </source>
</evidence>
<dbReference type="GO" id="GO:0005886">
    <property type="term" value="C:plasma membrane"/>
    <property type="evidence" value="ECO:0007669"/>
    <property type="project" value="UniProtKB-SubCell"/>
</dbReference>
<dbReference type="RefSeq" id="WP_085867981.1">
    <property type="nucleotide sequence ID" value="NZ_FWFQ01000008.1"/>
</dbReference>
<protein>
    <recommendedName>
        <fullName evidence="10">Transglycosylase associated protein</fullName>
    </recommendedName>
</protein>
<dbReference type="Pfam" id="PF04226">
    <property type="entry name" value="Transgly_assoc"/>
    <property type="match status" value="1"/>
</dbReference>
<dbReference type="AlphaFoldDB" id="A0A1Y5S339"/>
<dbReference type="OrthoDB" id="7876027at2"/>
<feature type="transmembrane region" description="Helical" evidence="7">
    <location>
        <begin position="52"/>
        <end position="72"/>
    </location>
</feature>
<evidence type="ECO:0000256" key="7">
    <source>
        <dbReference type="SAM" id="Phobius"/>
    </source>
</evidence>
<accession>A0A1Y5S339</accession>
<gene>
    <name evidence="8" type="ORF">PSA7680_01430</name>
</gene>
<name>A0A1Y5S339_9RHOB</name>
<evidence type="ECO:0000313" key="8">
    <source>
        <dbReference type="EMBL" id="SLN30130.1"/>
    </source>
</evidence>